<dbReference type="Gene3D" id="1.10.1740.10">
    <property type="match status" value="1"/>
</dbReference>
<dbReference type="Proteomes" id="UP000237968">
    <property type="component" value="Unassembled WGS sequence"/>
</dbReference>
<protein>
    <recommendedName>
        <fullName evidence="3">RNA polymerase sigma-70 region 2 domain-containing protein</fullName>
    </recommendedName>
</protein>
<proteinExistence type="predicted"/>
<evidence type="ECO:0000313" key="1">
    <source>
        <dbReference type="EMBL" id="PRQ03347.1"/>
    </source>
</evidence>
<evidence type="ECO:0008006" key="3">
    <source>
        <dbReference type="Google" id="ProtNLM"/>
    </source>
</evidence>
<accession>A0A2S9YDZ7</accession>
<comment type="caution">
    <text evidence="1">The sequence shown here is derived from an EMBL/GenBank/DDBJ whole genome shotgun (WGS) entry which is preliminary data.</text>
</comment>
<keyword evidence="2" id="KW-1185">Reference proteome</keyword>
<gene>
    <name evidence="1" type="ORF">ENSA5_16550</name>
</gene>
<name>A0A2S9YDZ7_9BACT</name>
<dbReference type="EMBL" id="PVNK01000091">
    <property type="protein sequence ID" value="PRQ03347.1"/>
    <property type="molecule type" value="Genomic_DNA"/>
</dbReference>
<evidence type="ECO:0000313" key="2">
    <source>
        <dbReference type="Proteomes" id="UP000237968"/>
    </source>
</evidence>
<organism evidence="1 2">
    <name type="scientific">Enhygromyxa salina</name>
    <dbReference type="NCBI Taxonomy" id="215803"/>
    <lineage>
        <taxon>Bacteria</taxon>
        <taxon>Pseudomonadati</taxon>
        <taxon>Myxococcota</taxon>
        <taxon>Polyangia</taxon>
        <taxon>Nannocystales</taxon>
        <taxon>Nannocystaceae</taxon>
        <taxon>Enhygromyxa</taxon>
    </lineage>
</organism>
<dbReference type="AlphaFoldDB" id="A0A2S9YDZ7"/>
<sequence length="196" mass="22249">MASGDLDELLLNMRAEEARGSTGGRVERAFWKTVSAKLLQICEAKVGPVDGHDLKQRSLMVVMKKLPGYEKQTPGGFSRWLHRIVKFEALKLHHNNGNHERKRTGEARAILRAMACPETRLSSTLYKVEQLQAVEQAMPRLTKLQRESLLYVDTHALALAFDIAVETARARRRRAVARLIVLLREATTWRVRIPTS</sequence>
<reference evidence="1 2" key="1">
    <citation type="submission" date="2018-03" db="EMBL/GenBank/DDBJ databases">
        <title>Draft Genome Sequences of the Obligatory Marine Myxobacteria Enhygromyxa salina SWB005.</title>
        <authorList>
            <person name="Poehlein A."/>
            <person name="Moghaddam J.A."/>
            <person name="Harms H."/>
            <person name="Alanjari M."/>
            <person name="Koenig G.M."/>
            <person name="Daniel R."/>
            <person name="Schaeberle T.F."/>
        </authorList>
    </citation>
    <scope>NUCLEOTIDE SEQUENCE [LARGE SCALE GENOMIC DNA]</scope>
    <source>
        <strain evidence="1 2">SWB005</strain>
    </source>
</reference>